<dbReference type="Gene3D" id="3.40.710.10">
    <property type="entry name" value="DD-peptidase/beta-lactamase superfamily"/>
    <property type="match status" value="1"/>
</dbReference>
<evidence type="ECO:0000313" key="3">
    <source>
        <dbReference type="EMBL" id="OAB42478.1"/>
    </source>
</evidence>
<keyword evidence="1" id="KW-0732">Signal</keyword>
<dbReference type="OrthoDB" id="846150at2"/>
<dbReference type="EMBL" id="LVJH01000021">
    <property type="protein sequence ID" value="OAB42478.1"/>
    <property type="molecule type" value="Genomic_DNA"/>
</dbReference>
<dbReference type="Pfam" id="PF00144">
    <property type="entry name" value="Beta-lactamase"/>
    <property type="match status" value="1"/>
</dbReference>
<evidence type="ECO:0000259" key="2">
    <source>
        <dbReference type="PROSITE" id="PS51272"/>
    </source>
</evidence>
<dbReference type="RefSeq" id="WP_084411002.1">
    <property type="nucleotide sequence ID" value="NZ_LVJH01000021.1"/>
</dbReference>
<dbReference type="Pfam" id="PF00395">
    <property type="entry name" value="SLH"/>
    <property type="match status" value="2"/>
</dbReference>
<dbReference type="SUPFAM" id="SSF56601">
    <property type="entry name" value="beta-lactamase/transpeptidase-like"/>
    <property type="match status" value="1"/>
</dbReference>
<dbReference type="Proteomes" id="UP000076967">
    <property type="component" value="Unassembled WGS sequence"/>
</dbReference>
<dbReference type="PROSITE" id="PS51272">
    <property type="entry name" value="SLH"/>
    <property type="match status" value="1"/>
</dbReference>
<dbReference type="AlphaFoldDB" id="A0A162K999"/>
<feature type="chain" id="PRO_5007836419" description="SLH domain-containing protein" evidence="1">
    <location>
        <begin position="34"/>
        <end position="705"/>
    </location>
</feature>
<gene>
    <name evidence="3" type="ORF">PGLA_12485</name>
</gene>
<dbReference type="InterPro" id="IPR012338">
    <property type="entry name" value="Beta-lactam/transpept-like"/>
</dbReference>
<proteinExistence type="predicted"/>
<dbReference type="PANTHER" id="PTHR46825:SF9">
    <property type="entry name" value="BETA-LACTAMASE-RELATED DOMAIN-CONTAINING PROTEIN"/>
    <property type="match status" value="1"/>
</dbReference>
<evidence type="ECO:0000313" key="4">
    <source>
        <dbReference type="Proteomes" id="UP000076967"/>
    </source>
</evidence>
<dbReference type="InterPro" id="IPR001119">
    <property type="entry name" value="SLH_dom"/>
</dbReference>
<protein>
    <recommendedName>
        <fullName evidence="2">SLH domain-containing protein</fullName>
    </recommendedName>
</protein>
<dbReference type="InterPro" id="IPR001466">
    <property type="entry name" value="Beta-lactam-related"/>
</dbReference>
<name>A0A162K999_9BACL</name>
<dbReference type="InterPro" id="IPR050491">
    <property type="entry name" value="AmpC-like"/>
</dbReference>
<dbReference type="PANTHER" id="PTHR46825">
    <property type="entry name" value="D-ALANYL-D-ALANINE-CARBOXYPEPTIDASE/ENDOPEPTIDASE AMPH"/>
    <property type="match status" value="1"/>
</dbReference>
<dbReference type="STRING" id="494026.PGLA_12485"/>
<feature type="signal peptide" evidence="1">
    <location>
        <begin position="1"/>
        <end position="33"/>
    </location>
</feature>
<reference evidence="3 4" key="1">
    <citation type="submission" date="2016-03" db="EMBL/GenBank/DDBJ databases">
        <title>Draft genome sequence of Paenibacillus glacialis DSM 22343.</title>
        <authorList>
            <person name="Shin S.-K."/>
            <person name="Yi H."/>
        </authorList>
    </citation>
    <scope>NUCLEOTIDE SEQUENCE [LARGE SCALE GENOMIC DNA]</scope>
    <source>
        <strain evidence="3 4">DSM 22343</strain>
    </source>
</reference>
<organism evidence="3 4">
    <name type="scientific">Paenibacillus glacialis</name>
    <dbReference type="NCBI Taxonomy" id="494026"/>
    <lineage>
        <taxon>Bacteria</taxon>
        <taxon>Bacillati</taxon>
        <taxon>Bacillota</taxon>
        <taxon>Bacilli</taxon>
        <taxon>Bacillales</taxon>
        <taxon>Paenibacillaceae</taxon>
        <taxon>Paenibacillus</taxon>
    </lineage>
</organism>
<sequence length="705" mass="76717">MNKNKKRTCRTIGILTALLTLSLAAETSTYAQHQPESNSTATVKQLASLGSTALPLSNNAASNDFTSGPREAKEVEAFLDDFFAKDAIKKKAGAVTVSVVQDGKVLASKGYGVTDQTSKSPVDASRTTFRIASVSKVFTAAAVMQLVDQGKISLQDNIEKYLDGYEVTNSFDTPVTIENLLTHTTGFEVREPTDASYLTDASQKPISLKESIFAQFPSVLRKPGTSYMYDNFASRLQGYIVQQVSGEPFGSYMQKHLFGPLGMTSSSFTLTKDLAGRLVTSYDSEGSAIPVYNFSPSEWPEGSMVSTASDMALFMKAFLNDGQAADGTVILSPESVKAMSTYHIAIHPDLPDMTYGFESPVNPSKTNGEDVISKGGDILGFSSLLWLLPDRKTGVFVSYNSNQDSNQDLRNDLFTAFMDHYYTSRKVAFEPGGFKAQPANVLAKFEGLYSDLRIKLLTRVEVGDDGTLIVRDVSARHQLKQVDDLLFVDEQGKPLAFKTDEGGRIIYMKYSNLYSYAAKIPDDPAGFPDVTADHPYASYILGLKSLGYLTDDLSKPFQPLQAVTRGAFIHAFNSILSIPESANPSSFKDIEHSPYRKDIQAALEAGILNGTGSGLFEPDRPIRREEAAAIVFRLVAGSGIRVPDSTAVLAPGTSKWAVDAVSSAVNWKLHGPEVTESNDMFDYGSQRALNKQELAALLFTMLLPD</sequence>
<accession>A0A162K999</accession>
<comment type="caution">
    <text evidence="3">The sequence shown here is derived from an EMBL/GenBank/DDBJ whole genome shotgun (WGS) entry which is preliminary data.</text>
</comment>
<keyword evidence="4" id="KW-1185">Reference proteome</keyword>
<feature type="domain" description="SLH" evidence="2">
    <location>
        <begin position="582"/>
        <end position="645"/>
    </location>
</feature>
<evidence type="ECO:0000256" key="1">
    <source>
        <dbReference type="SAM" id="SignalP"/>
    </source>
</evidence>